<dbReference type="SUPFAM" id="SSF55620">
    <property type="entry name" value="Tetrahydrobiopterin biosynthesis enzymes-like"/>
    <property type="match status" value="1"/>
</dbReference>
<dbReference type="GO" id="GO:0016853">
    <property type="term" value="F:isomerase activity"/>
    <property type="evidence" value="ECO:0007669"/>
    <property type="project" value="UniProtKB-KW"/>
</dbReference>
<evidence type="ECO:0000256" key="4">
    <source>
        <dbReference type="ARBA" id="ARBA00005708"/>
    </source>
</evidence>
<keyword evidence="7 8" id="KW-0456">Lyase</keyword>
<dbReference type="InterPro" id="IPR006156">
    <property type="entry name" value="Dihydroneopterin_aldolase"/>
</dbReference>
<evidence type="ECO:0000256" key="8">
    <source>
        <dbReference type="RuleBase" id="RU362079"/>
    </source>
</evidence>
<dbReference type="GO" id="GO:0046654">
    <property type="term" value="P:tetrahydrofolate biosynthetic process"/>
    <property type="evidence" value="ECO:0007669"/>
    <property type="project" value="UniProtKB-UniRule"/>
</dbReference>
<evidence type="ECO:0000313" key="11">
    <source>
        <dbReference type="Proteomes" id="UP000243488"/>
    </source>
</evidence>
<keyword evidence="6" id="KW-0413">Isomerase</keyword>
<dbReference type="UniPathway" id="UPA00077">
    <property type="reaction ID" value="UER00154"/>
</dbReference>
<organism evidence="10 11">
    <name type="scientific">Halopseudomonas phragmitis</name>
    <dbReference type="NCBI Taxonomy" id="1931241"/>
    <lineage>
        <taxon>Bacteria</taxon>
        <taxon>Pseudomonadati</taxon>
        <taxon>Pseudomonadota</taxon>
        <taxon>Gammaproteobacteria</taxon>
        <taxon>Pseudomonadales</taxon>
        <taxon>Pseudomonadaceae</taxon>
        <taxon>Halopseudomonas</taxon>
    </lineage>
</organism>
<dbReference type="InterPro" id="IPR006157">
    <property type="entry name" value="FolB_dom"/>
</dbReference>
<dbReference type="FunFam" id="3.30.1130.10:FF:000002">
    <property type="entry name" value="7,8-dihydroneopterin aldolase"/>
    <property type="match status" value="1"/>
</dbReference>
<dbReference type="RefSeq" id="WP_080049342.1">
    <property type="nucleotide sequence ID" value="NZ_CP020100.1"/>
</dbReference>
<gene>
    <name evidence="10" type="ORF">BVH74_06865</name>
</gene>
<dbReference type="InterPro" id="IPR043133">
    <property type="entry name" value="GTP-CH-I_C/QueF"/>
</dbReference>
<evidence type="ECO:0000313" key="10">
    <source>
        <dbReference type="EMBL" id="AQZ94489.1"/>
    </source>
</evidence>
<evidence type="ECO:0000259" key="9">
    <source>
        <dbReference type="SMART" id="SM00905"/>
    </source>
</evidence>
<dbReference type="STRING" id="1931241.BVH74_06865"/>
<comment type="similarity">
    <text evidence="4 8">Belongs to the DHNA family.</text>
</comment>
<protein>
    <recommendedName>
        <fullName evidence="8">7,8-dihydroneopterin aldolase</fullName>
        <ecNumber evidence="8">4.1.2.25</ecNumber>
    </recommendedName>
</protein>
<dbReference type="EMBL" id="CP020100">
    <property type="protein sequence ID" value="AQZ94489.1"/>
    <property type="molecule type" value="Genomic_DNA"/>
</dbReference>
<dbReference type="GO" id="GO:0046656">
    <property type="term" value="P:folic acid biosynthetic process"/>
    <property type="evidence" value="ECO:0007669"/>
    <property type="project" value="UniProtKB-UniRule"/>
</dbReference>
<comment type="catalytic activity">
    <reaction evidence="2 8">
        <text>7,8-dihydroneopterin = 6-hydroxymethyl-7,8-dihydropterin + glycolaldehyde</text>
        <dbReference type="Rhea" id="RHEA:10540"/>
        <dbReference type="ChEBI" id="CHEBI:17001"/>
        <dbReference type="ChEBI" id="CHEBI:17071"/>
        <dbReference type="ChEBI" id="CHEBI:44841"/>
        <dbReference type="EC" id="4.1.2.25"/>
    </reaction>
</comment>
<dbReference type="KEGG" id="ppha:BVH74_06865"/>
<comment type="catalytic activity">
    <reaction evidence="1">
        <text>7,8-dihydroneopterin = 7,8-dihydromonapterin</text>
        <dbReference type="Rhea" id="RHEA:45328"/>
        <dbReference type="ChEBI" id="CHEBI:17001"/>
        <dbReference type="ChEBI" id="CHEBI:71175"/>
        <dbReference type="EC" id="5.1.99.8"/>
    </reaction>
</comment>
<feature type="domain" description="Dihydroneopterin aldolase/epimerase" evidence="9">
    <location>
        <begin position="4"/>
        <end position="115"/>
    </location>
</feature>
<dbReference type="Gene3D" id="3.30.1130.10">
    <property type="match status" value="1"/>
</dbReference>
<sequence length="120" mass="13334">MDLVFINGLEVEAVIGVYDWEREIRQPLVIDLELGWDIRRAAAEDNLQATLDYAAISQRVLDWVSASRFLLVEALAEELAHLIQTEFAVPWLRVRVTKPGAVAAARGGVGVQIERGVRPA</sequence>
<dbReference type="Pfam" id="PF02152">
    <property type="entry name" value="FolB"/>
    <property type="match status" value="1"/>
</dbReference>
<evidence type="ECO:0000256" key="3">
    <source>
        <dbReference type="ARBA" id="ARBA00005013"/>
    </source>
</evidence>
<dbReference type="PANTHER" id="PTHR42844:SF1">
    <property type="entry name" value="DIHYDRONEOPTERIN ALDOLASE 1-RELATED"/>
    <property type="match status" value="1"/>
</dbReference>
<evidence type="ECO:0000256" key="1">
    <source>
        <dbReference type="ARBA" id="ARBA00000693"/>
    </source>
</evidence>
<reference evidence="10" key="1">
    <citation type="submission" date="2017-03" db="EMBL/GenBank/DDBJ databases">
        <title>Complete genome sequence of the novel DNRA strain Pseudomonas sp. S-6-2 isolated from Chinese polluted river sediment. Journal of Biotechnology.</title>
        <authorList>
            <person name="Li J."/>
            <person name="Xiang F."/>
            <person name="Wang L."/>
            <person name="Xi L."/>
            <person name="Liu J."/>
        </authorList>
    </citation>
    <scope>NUCLEOTIDE SEQUENCE [LARGE SCALE GENOMIC DNA]</scope>
    <source>
        <strain evidence="10">S-6-2</strain>
    </source>
</reference>
<evidence type="ECO:0000256" key="2">
    <source>
        <dbReference type="ARBA" id="ARBA00001353"/>
    </source>
</evidence>
<evidence type="ECO:0000256" key="7">
    <source>
        <dbReference type="ARBA" id="ARBA00023239"/>
    </source>
</evidence>
<comment type="pathway">
    <text evidence="3 8">Cofactor biosynthesis; tetrahydrofolate biosynthesis; 2-amino-4-hydroxy-6-hydroxymethyl-7,8-dihydropteridine diphosphate from 7,8-dihydroneopterin triphosphate: step 3/4.</text>
</comment>
<keyword evidence="5 8" id="KW-0289">Folate biosynthesis</keyword>
<keyword evidence="11" id="KW-1185">Reference proteome</keyword>
<dbReference type="NCBIfam" id="TIGR00525">
    <property type="entry name" value="folB"/>
    <property type="match status" value="1"/>
</dbReference>
<dbReference type="AlphaFoldDB" id="A0A1V0B3H5"/>
<dbReference type="CDD" id="cd00534">
    <property type="entry name" value="DHNA_DHNTPE"/>
    <property type="match status" value="1"/>
</dbReference>
<name>A0A1V0B3H5_9GAMM</name>
<dbReference type="SMART" id="SM00905">
    <property type="entry name" value="FolB"/>
    <property type="match status" value="1"/>
</dbReference>
<dbReference type="GO" id="GO:0004150">
    <property type="term" value="F:dihydroneopterin aldolase activity"/>
    <property type="evidence" value="ECO:0007669"/>
    <property type="project" value="UniProtKB-UniRule"/>
</dbReference>
<dbReference type="PANTHER" id="PTHR42844">
    <property type="entry name" value="DIHYDRONEOPTERIN ALDOLASE 1-RELATED"/>
    <property type="match status" value="1"/>
</dbReference>
<accession>A0A1V0B3H5</accession>
<dbReference type="GO" id="GO:0005737">
    <property type="term" value="C:cytoplasm"/>
    <property type="evidence" value="ECO:0007669"/>
    <property type="project" value="TreeGrafter"/>
</dbReference>
<dbReference type="NCBIfam" id="TIGR00526">
    <property type="entry name" value="folB_dom"/>
    <property type="match status" value="1"/>
</dbReference>
<evidence type="ECO:0000256" key="6">
    <source>
        <dbReference type="ARBA" id="ARBA00023235"/>
    </source>
</evidence>
<evidence type="ECO:0000256" key="5">
    <source>
        <dbReference type="ARBA" id="ARBA00022909"/>
    </source>
</evidence>
<dbReference type="Proteomes" id="UP000243488">
    <property type="component" value="Chromosome"/>
</dbReference>
<dbReference type="EC" id="4.1.2.25" evidence="8"/>
<comment type="function">
    <text evidence="8">Catalyzes the conversion of 7,8-dihydroneopterin to 6-hydroxymethyl-7,8-dihydropterin.</text>
</comment>
<proteinExistence type="inferred from homology"/>